<dbReference type="EMBL" id="UOFI01000092">
    <property type="protein sequence ID" value="VAW67113.1"/>
    <property type="molecule type" value="Genomic_DNA"/>
</dbReference>
<sequence>MHRHLHYSDIIMAIQWFPGHMHKARKQIKEVMPKIDLIIEVLDARIPYSSENPLVAELRGDKPCIKLLNKSDLADPGVTQLWIEHFESARNIKARAVSQEQPAQIKQTLKLCQQFFPDRKLSVRPVRVLIMGIPNVGKSTVINTLTGRFIAKVGDEPAITKRQQKIILDNGIELNDTPGFLWPKIHNENSGYRLAITGAIKNTAMEYEDVALYAADYFLSVCPELLMQRYKLNKIPENETDALESIGRKRGCLQAGGVINLHKVSELLLNEYRANQLGAISLETPQMIEKEIEEMRNS</sequence>
<dbReference type="InterPro" id="IPR023179">
    <property type="entry name" value="GTP-bd_ortho_bundle_sf"/>
</dbReference>
<evidence type="ECO:0000256" key="2">
    <source>
        <dbReference type="ARBA" id="ARBA00022490"/>
    </source>
</evidence>
<protein>
    <submittedName>
        <fullName evidence="8">LSU ribosomal maturation GTPase RbgA (B. subtilis YlqF)</fullName>
    </submittedName>
</protein>
<keyword evidence="2" id="KW-0963">Cytoplasm</keyword>
<keyword evidence="6" id="KW-0342">GTP-binding</keyword>
<evidence type="ECO:0000256" key="5">
    <source>
        <dbReference type="ARBA" id="ARBA00022884"/>
    </source>
</evidence>
<evidence type="ECO:0000259" key="7">
    <source>
        <dbReference type="PROSITE" id="PS51721"/>
    </source>
</evidence>
<evidence type="ECO:0000256" key="4">
    <source>
        <dbReference type="ARBA" id="ARBA00022801"/>
    </source>
</evidence>
<dbReference type="PROSITE" id="PS51721">
    <property type="entry name" value="G_CP"/>
    <property type="match status" value="1"/>
</dbReference>
<dbReference type="PANTHER" id="PTHR45782">
    <property type="entry name" value="MITOCHONDRIAL RIBOSOME-ASSOCIATED GTPASE 1"/>
    <property type="match status" value="1"/>
</dbReference>
<evidence type="ECO:0000256" key="1">
    <source>
        <dbReference type="ARBA" id="ARBA00004496"/>
    </source>
</evidence>
<dbReference type="Gene3D" id="1.10.1580.10">
    <property type="match status" value="1"/>
</dbReference>
<dbReference type="PANTHER" id="PTHR45782:SF4">
    <property type="entry name" value="MITOCHONDRIAL RIBOSOME-ASSOCIATED GTPASE 1"/>
    <property type="match status" value="1"/>
</dbReference>
<keyword evidence="4" id="KW-0378">Hydrolase</keyword>
<name>A0A3B0XSS4_9ZZZZ</name>
<dbReference type="Pfam" id="PF01926">
    <property type="entry name" value="MMR_HSR1"/>
    <property type="match status" value="1"/>
</dbReference>
<dbReference type="CDD" id="cd01856">
    <property type="entry name" value="YlqF"/>
    <property type="match status" value="1"/>
</dbReference>
<dbReference type="GO" id="GO:0005525">
    <property type="term" value="F:GTP binding"/>
    <property type="evidence" value="ECO:0007669"/>
    <property type="project" value="UniProtKB-KW"/>
</dbReference>
<evidence type="ECO:0000313" key="8">
    <source>
        <dbReference type="EMBL" id="VAW67113.1"/>
    </source>
</evidence>
<dbReference type="GO" id="GO:0005737">
    <property type="term" value="C:cytoplasm"/>
    <property type="evidence" value="ECO:0007669"/>
    <property type="project" value="UniProtKB-SubCell"/>
</dbReference>
<reference evidence="8" key="1">
    <citation type="submission" date="2018-06" db="EMBL/GenBank/DDBJ databases">
        <authorList>
            <person name="Zhirakovskaya E."/>
        </authorList>
    </citation>
    <scope>NUCLEOTIDE SEQUENCE</scope>
</reference>
<proteinExistence type="predicted"/>
<gene>
    <name evidence="8" type="ORF">MNBD_GAMMA09-2600</name>
</gene>
<dbReference type="InterPro" id="IPR006073">
    <property type="entry name" value="GTP-bd"/>
</dbReference>
<accession>A0A3B0XSS4</accession>
<dbReference type="GO" id="GO:0003924">
    <property type="term" value="F:GTPase activity"/>
    <property type="evidence" value="ECO:0007669"/>
    <property type="project" value="TreeGrafter"/>
</dbReference>
<dbReference type="GO" id="GO:0006412">
    <property type="term" value="P:translation"/>
    <property type="evidence" value="ECO:0007669"/>
    <property type="project" value="TreeGrafter"/>
</dbReference>
<dbReference type="InterPro" id="IPR030378">
    <property type="entry name" value="G_CP_dom"/>
</dbReference>
<organism evidence="8">
    <name type="scientific">hydrothermal vent metagenome</name>
    <dbReference type="NCBI Taxonomy" id="652676"/>
    <lineage>
        <taxon>unclassified sequences</taxon>
        <taxon>metagenomes</taxon>
        <taxon>ecological metagenomes</taxon>
    </lineage>
</organism>
<evidence type="ECO:0000256" key="3">
    <source>
        <dbReference type="ARBA" id="ARBA00022741"/>
    </source>
</evidence>
<dbReference type="FunFam" id="3.40.50.300:FF:000590">
    <property type="entry name" value="Ribosome biogenesis GTPase A"/>
    <property type="match status" value="1"/>
</dbReference>
<keyword evidence="3" id="KW-0547">Nucleotide-binding</keyword>
<dbReference type="InterPro" id="IPR027417">
    <property type="entry name" value="P-loop_NTPase"/>
</dbReference>
<dbReference type="FunFam" id="1.10.1580.10:FF:000003">
    <property type="entry name" value="Ribosome biogenesis GTPase A"/>
    <property type="match status" value="1"/>
</dbReference>
<dbReference type="NCBIfam" id="TIGR03596">
    <property type="entry name" value="GTPase_YlqF"/>
    <property type="match status" value="1"/>
</dbReference>
<dbReference type="AlphaFoldDB" id="A0A3B0XSS4"/>
<comment type="subcellular location">
    <subcellularLocation>
        <location evidence="1">Cytoplasm</location>
    </subcellularLocation>
</comment>
<dbReference type="GO" id="GO:0003723">
    <property type="term" value="F:RNA binding"/>
    <property type="evidence" value="ECO:0007669"/>
    <property type="project" value="UniProtKB-KW"/>
</dbReference>
<dbReference type="InterPro" id="IPR016478">
    <property type="entry name" value="GTPase_MTG1"/>
</dbReference>
<dbReference type="SUPFAM" id="SSF52540">
    <property type="entry name" value="P-loop containing nucleoside triphosphate hydrolases"/>
    <property type="match status" value="1"/>
</dbReference>
<dbReference type="InterPro" id="IPR019991">
    <property type="entry name" value="GTP-bd_ribosome_bgen"/>
</dbReference>
<dbReference type="PIRSF" id="PIRSF006230">
    <property type="entry name" value="MG442"/>
    <property type="match status" value="1"/>
</dbReference>
<evidence type="ECO:0000256" key="6">
    <source>
        <dbReference type="ARBA" id="ARBA00023134"/>
    </source>
</evidence>
<dbReference type="Gene3D" id="3.40.50.300">
    <property type="entry name" value="P-loop containing nucleotide triphosphate hydrolases"/>
    <property type="match status" value="1"/>
</dbReference>
<keyword evidence="5" id="KW-0694">RNA-binding</keyword>
<feature type="domain" description="CP-type G" evidence="7">
    <location>
        <begin position="25"/>
        <end position="183"/>
    </location>
</feature>